<organism evidence="2 3">
    <name type="scientific">Tritrichomonas musculus</name>
    <dbReference type="NCBI Taxonomy" id="1915356"/>
    <lineage>
        <taxon>Eukaryota</taxon>
        <taxon>Metamonada</taxon>
        <taxon>Parabasalia</taxon>
        <taxon>Tritrichomonadida</taxon>
        <taxon>Tritrichomonadidae</taxon>
        <taxon>Tritrichomonas</taxon>
    </lineage>
</organism>
<evidence type="ECO:0008006" key="4">
    <source>
        <dbReference type="Google" id="ProtNLM"/>
    </source>
</evidence>
<protein>
    <recommendedName>
        <fullName evidence="4">USP domain-containing protein</fullName>
    </recommendedName>
</protein>
<gene>
    <name evidence="2" type="ORF">M9Y10_017883</name>
</gene>
<sequence>MEKNFHLCDGLPESPSEQDNEHPLITGERNTNTTFDYDQNGENCYALAACRAYLNAIMRIFGKYEPVFEQPLEKFDYNNRKGG</sequence>
<dbReference type="Proteomes" id="UP001470230">
    <property type="component" value="Unassembled WGS sequence"/>
</dbReference>
<dbReference type="EMBL" id="JAPFFF010000023">
    <property type="protein sequence ID" value="KAK8852891.1"/>
    <property type="molecule type" value="Genomic_DNA"/>
</dbReference>
<evidence type="ECO:0000313" key="3">
    <source>
        <dbReference type="Proteomes" id="UP001470230"/>
    </source>
</evidence>
<proteinExistence type="predicted"/>
<name>A0ABR2HUR7_9EUKA</name>
<accession>A0ABR2HUR7</accession>
<evidence type="ECO:0000313" key="2">
    <source>
        <dbReference type="EMBL" id="KAK8852891.1"/>
    </source>
</evidence>
<keyword evidence="3" id="KW-1185">Reference proteome</keyword>
<feature type="region of interest" description="Disordered" evidence="1">
    <location>
        <begin position="1"/>
        <end position="31"/>
    </location>
</feature>
<comment type="caution">
    <text evidence="2">The sequence shown here is derived from an EMBL/GenBank/DDBJ whole genome shotgun (WGS) entry which is preliminary data.</text>
</comment>
<reference evidence="2 3" key="1">
    <citation type="submission" date="2024-04" db="EMBL/GenBank/DDBJ databases">
        <title>Tritrichomonas musculus Genome.</title>
        <authorList>
            <person name="Alves-Ferreira E."/>
            <person name="Grigg M."/>
            <person name="Lorenzi H."/>
            <person name="Galac M."/>
        </authorList>
    </citation>
    <scope>NUCLEOTIDE SEQUENCE [LARGE SCALE GENOMIC DNA]</scope>
    <source>
        <strain evidence="2 3">EAF2021</strain>
    </source>
</reference>
<evidence type="ECO:0000256" key="1">
    <source>
        <dbReference type="SAM" id="MobiDB-lite"/>
    </source>
</evidence>